<keyword evidence="3 5" id="KW-0949">S-adenosyl-L-methionine</keyword>
<evidence type="ECO:0000256" key="4">
    <source>
        <dbReference type="ARBA" id="ARBA00022756"/>
    </source>
</evidence>
<dbReference type="GO" id="GO:0032259">
    <property type="term" value="P:methylation"/>
    <property type="evidence" value="ECO:0007669"/>
    <property type="project" value="UniProtKB-KW"/>
</dbReference>
<dbReference type="InterPro" id="IPR029063">
    <property type="entry name" value="SAM-dependent_MTases_sf"/>
</dbReference>
<dbReference type="GO" id="GO:0102130">
    <property type="term" value="F:malonyl-CoA methyltransferase activity"/>
    <property type="evidence" value="ECO:0007669"/>
    <property type="project" value="UniProtKB-EC"/>
</dbReference>
<keyword evidence="1 5" id="KW-0489">Methyltransferase</keyword>
<dbReference type="HAMAP" id="MF_00835">
    <property type="entry name" value="BioC"/>
    <property type="match status" value="1"/>
</dbReference>
<dbReference type="InterPro" id="IPR041698">
    <property type="entry name" value="Methyltransf_25"/>
</dbReference>
<dbReference type="PANTHER" id="PTHR13090:SF1">
    <property type="entry name" value="ARGININE-HYDROXYLASE NDUFAF5, MITOCHONDRIAL"/>
    <property type="match status" value="1"/>
</dbReference>
<keyword evidence="2 5" id="KW-0808">Transferase</keyword>
<feature type="domain" description="Methyltransferase" evidence="6">
    <location>
        <begin position="53"/>
        <end position="141"/>
    </location>
</feature>
<dbReference type="NCBIfam" id="TIGR02072">
    <property type="entry name" value="BioC"/>
    <property type="match status" value="1"/>
</dbReference>
<dbReference type="GO" id="GO:0010340">
    <property type="term" value="F:carboxyl-O-methyltransferase activity"/>
    <property type="evidence" value="ECO:0007669"/>
    <property type="project" value="UniProtKB-UniRule"/>
</dbReference>
<keyword evidence="4 5" id="KW-0093">Biotin biosynthesis</keyword>
<accession>A0A917FSQ5</accession>
<dbReference type="RefSeq" id="WP_188365567.1">
    <property type="nucleotide sequence ID" value="NZ_BAABJF010000010.1"/>
</dbReference>
<dbReference type="PANTHER" id="PTHR13090">
    <property type="entry name" value="ARGININE-HYDROXYLASE NDUFAF5, MITOCHONDRIAL"/>
    <property type="match status" value="1"/>
</dbReference>
<dbReference type="AlphaFoldDB" id="A0A917FSQ5"/>
<dbReference type="CDD" id="cd02440">
    <property type="entry name" value="AdoMet_MTases"/>
    <property type="match status" value="1"/>
</dbReference>
<evidence type="ECO:0000256" key="3">
    <source>
        <dbReference type="ARBA" id="ARBA00022691"/>
    </source>
</evidence>
<comment type="function">
    <text evidence="5">Converts the free carboxyl group of a malonyl-thioester to its methyl ester by transfer of a methyl group from S-adenosyl-L-methionine (SAM). It allows to synthesize pimeloyl-ACP via the fatty acid synthetic pathway.</text>
</comment>
<dbReference type="EMBL" id="BMEO01000009">
    <property type="protein sequence ID" value="GGF98428.1"/>
    <property type="molecule type" value="Genomic_DNA"/>
</dbReference>
<dbReference type="Proteomes" id="UP000605253">
    <property type="component" value="Unassembled WGS sequence"/>
</dbReference>
<name>A0A917FSQ5_9GAMM</name>
<comment type="similarity">
    <text evidence="5">Belongs to the methyltransferase superfamily.</text>
</comment>
<dbReference type="GO" id="GO:0009102">
    <property type="term" value="P:biotin biosynthetic process"/>
    <property type="evidence" value="ECO:0007669"/>
    <property type="project" value="UniProtKB-UniRule"/>
</dbReference>
<comment type="pathway">
    <text evidence="5">Cofactor biosynthesis; biotin biosynthesis.</text>
</comment>
<dbReference type="InterPro" id="IPR050602">
    <property type="entry name" value="Malonyl-ACP_OMT"/>
</dbReference>
<evidence type="ECO:0000313" key="8">
    <source>
        <dbReference type="Proteomes" id="UP000605253"/>
    </source>
</evidence>
<proteinExistence type="inferred from homology"/>
<reference evidence="7" key="2">
    <citation type="submission" date="2020-09" db="EMBL/GenBank/DDBJ databases">
        <authorList>
            <person name="Sun Q."/>
            <person name="Zhou Y."/>
        </authorList>
    </citation>
    <scope>NUCLEOTIDE SEQUENCE</scope>
    <source>
        <strain evidence="7">CGMCC 1.12181</strain>
    </source>
</reference>
<evidence type="ECO:0000313" key="7">
    <source>
        <dbReference type="EMBL" id="GGF98428.1"/>
    </source>
</evidence>
<evidence type="ECO:0000256" key="2">
    <source>
        <dbReference type="ARBA" id="ARBA00022679"/>
    </source>
</evidence>
<evidence type="ECO:0000256" key="5">
    <source>
        <dbReference type="HAMAP-Rule" id="MF_00835"/>
    </source>
</evidence>
<dbReference type="Gene3D" id="3.40.50.150">
    <property type="entry name" value="Vaccinia Virus protein VP39"/>
    <property type="match status" value="1"/>
</dbReference>
<comment type="caution">
    <text evidence="7">The sequence shown here is derived from an EMBL/GenBank/DDBJ whole genome shotgun (WGS) entry which is preliminary data.</text>
</comment>
<keyword evidence="8" id="KW-1185">Reference proteome</keyword>
<organism evidence="7 8">
    <name type="scientific">Marinicella pacifica</name>
    <dbReference type="NCBI Taxonomy" id="1171543"/>
    <lineage>
        <taxon>Bacteria</taxon>
        <taxon>Pseudomonadati</taxon>
        <taxon>Pseudomonadota</taxon>
        <taxon>Gammaproteobacteria</taxon>
        <taxon>Lysobacterales</taxon>
        <taxon>Marinicellaceae</taxon>
        <taxon>Marinicella</taxon>
    </lineage>
</organism>
<evidence type="ECO:0000256" key="1">
    <source>
        <dbReference type="ARBA" id="ARBA00022603"/>
    </source>
</evidence>
<dbReference type="EC" id="2.1.1.197" evidence="5"/>
<dbReference type="Pfam" id="PF13649">
    <property type="entry name" value="Methyltransf_25"/>
    <property type="match status" value="1"/>
</dbReference>
<comment type="catalytic activity">
    <reaction evidence="5">
        <text>malonyl-[ACP] + S-adenosyl-L-methionine = malonyl-[ACP] methyl ester + S-adenosyl-L-homocysteine</text>
        <dbReference type="Rhea" id="RHEA:17105"/>
        <dbReference type="Rhea" id="RHEA-COMP:9623"/>
        <dbReference type="Rhea" id="RHEA-COMP:9954"/>
        <dbReference type="ChEBI" id="CHEBI:57856"/>
        <dbReference type="ChEBI" id="CHEBI:59789"/>
        <dbReference type="ChEBI" id="CHEBI:78449"/>
        <dbReference type="ChEBI" id="CHEBI:78845"/>
        <dbReference type="EC" id="2.1.1.197"/>
    </reaction>
</comment>
<reference evidence="7" key="1">
    <citation type="journal article" date="2014" name="Int. J. Syst. Evol. Microbiol.">
        <title>Complete genome sequence of Corynebacterium casei LMG S-19264T (=DSM 44701T), isolated from a smear-ripened cheese.</title>
        <authorList>
            <consortium name="US DOE Joint Genome Institute (JGI-PGF)"/>
            <person name="Walter F."/>
            <person name="Albersmeier A."/>
            <person name="Kalinowski J."/>
            <person name="Ruckert C."/>
        </authorList>
    </citation>
    <scope>NUCLEOTIDE SEQUENCE</scope>
    <source>
        <strain evidence="7">CGMCC 1.12181</strain>
    </source>
</reference>
<sequence>MSLEHHQIKAAFSKAAQQYEQHAVLQKEALERLLERVDFDAFESEQPFSPQTILDLGCGTGWAVEPLLKRFPDSHIIAADFSAQMLNQIKPHEQVECRQTDAHAIDVHAGSIDLLFSNLMLQWCDEQTVFQEIKRAIKPGGLMHLTTMGEHTLHELHHAWSQIDDKPHVNHFVPANELADLALRLGFEDVIADSELITMTYKSVVDVMRDLKNIGAHNTDDKRSRGLTSPRVLKDLTKHYEQFRTEEGLIPATFELVYLRAKKSSQDHGLSLRIKD</sequence>
<dbReference type="InterPro" id="IPR011814">
    <property type="entry name" value="BioC"/>
</dbReference>
<protein>
    <recommendedName>
        <fullName evidence="5">Malonyl-[acyl-carrier protein] O-methyltransferase</fullName>
        <shortName evidence="5">Malonyl-ACP O-methyltransferase</shortName>
        <ecNumber evidence="5">2.1.1.197</ecNumber>
    </recommendedName>
    <alternativeName>
        <fullName evidence="5">Biotin synthesis protein BioC</fullName>
    </alternativeName>
</protein>
<dbReference type="SUPFAM" id="SSF53335">
    <property type="entry name" value="S-adenosyl-L-methionine-dependent methyltransferases"/>
    <property type="match status" value="1"/>
</dbReference>
<gene>
    <name evidence="5 7" type="primary">bioC</name>
    <name evidence="7" type="ORF">GCM10011365_19640</name>
</gene>
<evidence type="ECO:0000259" key="6">
    <source>
        <dbReference type="Pfam" id="PF13649"/>
    </source>
</evidence>